<dbReference type="PANTHER" id="PTHR42792">
    <property type="entry name" value="FLAGELLIN"/>
    <property type="match status" value="1"/>
</dbReference>
<evidence type="ECO:0000256" key="2">
    <source>
        <dbReference type="ARBA" id="ARBA00023143"/>
    </source>
</evidence>
<dbReference type="GO" id="GO:0005576">
    <property type="term" value="C:extracellular region"/>
    <property type="evidence" value="ECO:0007669"/>
    <property type="project" value="UniProtKB-SubCell"/>
</dbReference>
<proteinExistence type="inferred from homology"/>
<accession>A0A927FCW0</accession>
<dbReference type="InterPro" id="IPR001492">
    <property type="entry name" value="Flagellin"/>
</dbReference>
<dbReference type="InterPro" id="IPR046358">
    <property type="entry name" value="Flagellin_C"/>
</dbReference>
<comment type="similarity">
    <text evidence="1 3">Belongs to the bacterial flagellin family.</text>
</comment>
<keyword evidence="7" id="KW-1185">Reference proteome</keyword>
<reference evidence="6" key="1">
    <citation type="submission" date="2020-09" db="EMBL/GenBank/DDBJ databases">
        <title>Genome seq and assembly of Limnohabitants sp.</title>
        <authorList>
            <person name="Chhetri G."/>
        </authorList>
    </citation>
    <scope>NUCLEOTIDE SEQUENCE</scope>
    <source>
        <strain evidence="6">JUR4</strain>
    </source>
</reference>
<keyword evidence="6" id="KW-0966">Cell projection</keyword>
<dbReference type="EMBL" id="JACYFT010000001">
    <property type="protein sequence ID" value="MBD8048974.1"/>
    <property type="molecule type" value="Genomic_DNA"/>
</dbReference>
<name>A0A927FCW0_9BURK</name>
<gene>
    <name evidence="6" type="ORF">IC609_00340</name>
</gene>
<protein>
    <recommendedName>
        <fullName evidence="3">Flagellin</fullName>
    </recommendedName>
</protein>
<sequence length="283" mass="29546">MTVINTNINSLVTQNALVRNNRALSSSMEQLSTGKRINSASDDAAGLAISNKMTAQIRGLNQAVRNANDGISLMQTAEGATTEITNMLQRMRELAVQASNDTYTSSDRSALNAEVTQLKAEISRIADNTEWNGMKLFTAKSAGSAGGIGTSGLVTLQVGVDGTSSDQITVQLNDIDAIALGVSGITLTSTSGATSALATLDAAISAIDDDRAKFGAITNRLTYAVDNLTNVAQNTSASRSRILDTDYAKASSELARTQIIQQAATAILAQANQSQQSVLKLLG</sequence>
<dbReference type="Pfam" id="PF00700">
    <property type="entry name" value="Flagellin_C"/>
    <property type="match status" value="1"/>
</dbReference>
<keyword evidence="6" id="KW-0282">Flagellum</keyword>
<dbReference type="PRINTS" id="PR00207">
    <property type="entry name" value="FLAGELLIN"/>
</dbReference>
<evidence type="ECO:0000313" key="6">
    <source>
        <dbReference type="EMBL" id="MBD8048974.1"/>
    </source>
</evidence>
<evidence type="ECO:0000256" key="3">
    <source>
        <dbReference type="RuleBase" id="RU362073"/>
    </source>
</evidence>
<dbReference type="Gene3D" id="1.20.1330.10">
    <property type="entry name" value="f41 fragment of flagellin, N-terminal domain"/>
    <property type="match status" value="1"/>
</dbReference>
<dbReference type="Gene3D" id="6.10.10.10">
    <property type="entry name" value="Flagellar export chaperone, C-terminal domain"/>
    <property type="match status" value="1"/>
</dbReference>
<dbReference type="GO" id="GO:0005198">
    <property type="term" value="F:structural molecule activity"/>
    <property type="evidence" value="ECO:0007669"/>
    <property type="project" value="UniProtKB-UniRule"/>
</dbReference>
<keyword evidence="2 3" id="KW-0975">Bacterial flagellum</keyword>
<comment type="subcellular location">
    <subcellularLocation>
        <location evidence="3">Secreted</location>
    </subcellularLocation>
    <subcellularLocation>
        <location evidence="3">Bacterial flagellum</location>
    </subcellularLocation>
</comment>
<dbReference type="Proteomes" id="UP000647424">
    <property type="component" value="Unassembled WGS sequence"/>
</dbReference>
<organism evidence="6 7">
    <name type="scientific">Limnohabitans radicicola</name>
    <dbReference type="NCBI Taxonomy" id="2771427"/>
    <lineage>
        <taxon>Bacteria</taxon>
        <taxon>Pseudomonadati</taxon>
        <taxon>Pseudomonadota</taxon>
        <taxon>Betaproteobacteria</taxon>
        <taxon>Burkholderiales</taxon>
        <taxon>Comamonadaceae</taxon>
        <taxon>Limnohabitans</taxon>
    </lineage>
</organism>
<evidence type="ECO:0000313" key="7">
    <source>
        <dbReference type="Proteomes" id="UP000647424"/>
    </source>
</evidence>
<dbReference type="RefSeq" id="WP_191817485.1">
    <property type="nucleotide sequence ID" value="NZ_JACYFT010000001.1"/>
</dbReference>
<feature type="domain" description="Flagellin N-terminal" evidence="4">
    <location>
        <begin position="4"/>
        <end position="140"/>
    </location>
</feature>
<dbReference type="SUPFAM" id="SSF64518">
    <property type="entry name" value="Phase 1 flagellin"/>
    <property type="match status" value="1"/>
</dbReference>
<comment type="function">
    <text evidence="3">Flagellin is the subunit protein which polymerizes to form the filaments of bacterial flagella.</text>
</comment>
<dbReference type="InterPro" id="IPR042187">
    <property type="entry name" value="Flagellin_C_sub2"/>
</dbReference>
<dbReference type="AlphaFoldDB" id="A0A927FCW0"/>
<dbReference type="Pfam" id="PF00669">
    <property type="entry name" value="Flagellin_N"/>
    <property type="match status" value="1"/>
</dbReference>
<dbReference type="GO" id="GO:0009288">
    <property type="term" value="C:bacterial-type flagellum"/>
    <property type="evidence" value="ECO:0007669"/>
    <property type="project" value="UniProtKB-SubCell"/>
</dbReference>
<keyword evidence="6" id="KW-0969">Cilium</keyword>
<evidence type="ECO:0000259" key="4">
    <source>
        <dbReference type="Pfam" id="PF00669"/>
    </source>
</evidence>
<evidence type="ECO:0000259" key="5">
    <source>
        <dbReference type="Pfam" id="PF00700"/>
    </source>
</evidence>
<comment type="caution">
    <text evidence="6">The sequence shown here is derived from an EMBL/GenBank/DDBJ whole genome shotgun (WGS) entry which is preliminary data.</text>
</comment>
<dbReference type="PANTHER" id="PTHR42792:SF2">
    <property type="entry name" value="FLAGELLIN"/>
    <property type="match status" value="1"/>
</dbReference>
<feature type="domain" description="Flagellin C-terminal" evidence="5">
    <location>
        <begin position="198"/>
        <end position="282"/>
    </location>
</feature>
<keyword evidence="3" id="KW-0964">Secreted</keyword>
<evidence type="ECO:0000256" key="1">
    <source>
        <dbReference type="ARBA" id="ARBA00005709"/>
    </source>
</evidence>
<dbReference type="InterPro" id="IPR001029">
    <property type="entry name" value="Flagellin_N"/>
</dbReference>